<evidence type="ECO:0000256" key="1">
    <source>
        <dbReference type="SAM" id="MobiDB-lite"/>
    </source>
</evidence>
<proteinExistence type="predicted"/>
<evidence type="ECO:0000313" key="4">
    <source>
        <dbReference type="Proteomes" id="UP000010367"/>
    </source>
</evidence>
<keyword evidence="2" id="KW-0812">Transmembrane</keyword>
<dbReference type="InParanoid" id="K9TQX7"/>
<dbReference type="AlphaFoldDB" id="K9TQX7"/>
<dbReference type="STRING" id="56110.Oscil6304_5074"/>
<feature type="compositionally biased region" description="Polar residues" evidence="1">
    <location>
        <begin position="9"/>
        <end position="24"/>
    </location>
</feature>
<feature type="region of interest" description="Disordered" evidence="1">
    <location>
        <begin position="1"/>
        <end position="49"/>
    </location>
</feature>
<sequence>MKSNERKSSPQTPSEVNTTPQGHGQVSVPPASPTAARVNRAENAGYNQGYVQGRVVENVRENRLRERDNDNSARGLFLGIILTSLVALGVGTLYYV</sequence>
<dbReference type="Proteomes" id="UP000010367">
    <property type="component" value="Chromosome"/>
</dbReference>
<organism evidence="3 4">
    <name type="scientific">Oscillatoria acuminata PCC 6304</name>
    <dbReference type="NCBI Taxonomy" id="56110"/>
    <lineage>
        <taxon>Bacteria</taxon>
        <taxon>Bacillati</taxon>
        <taxon>Cyanobacteriota</taxon>
        <taxon>Cyanophyceae</taxon>
        <taxon>Oscillatoriophycideae</taxon>
        <taxon>Oscillatoriales</taxon>
        <taxon>Oscillatoriaceae</taxon>
        <taxon>Oscillatoria</taxon>
    </lineage>
</organism>
<evidence type="ECO:0000313" key="3">
    <source>
        <dbReference type="EMBL" id="AFY84576.1"/>
    </source>
</evidence>
<dbReference type="EMBL" id="CP003607">
    <property type="protein sequence ID" value="AFY84576.1"/>
    <property type="molecule type" value="Genomic_DNA"/>
</dbReference>
<dbReference type="KEGG" id="oac:Oscil6304_5074"/>
<dbReference type="RefSeq" id="WP_015151190.1">
    <property type="nucleotide sequence ID" value="NC_019693.1"/>
</dbReference>
<reference evidence="3 4" key="1">
    <citation type="submission" date="2012-06" db="EMBL/GenBank/DDBJ databases">
        <title>Finished chromosome of genome of Oscillatoria acuminata PCC 6304.</title>
        <authorList>
            <consortium name="US DOE Joint Genome Institute"/>
            <person name="Gugger M."/>
            <person name="Coursin T."/>
            <person name="Rippka R."/>
            <person name="Tandeau De Marsac N."/>
            <person name="Huntemann M."/>
            <person name="Wei C.-L."/>
            <person name="Han J."/>
            <person name="Detter J.C."/>
            <person name="Han C."/>
            <person name="Tapia R."/>
            <person name="Davenport K."/>
            <person name="Daligault H."/>
            <person name="Erkkila T."/>
            <person name="Gu W."/>
            <person name="Munk A.C.C."/>
            <person name="Teshima H."/>
            <person name="Xu Y."/>
            <person name="Chain P."/>
            <person name="Chen A."/>
            <person name="Krypides N."/>
            <person name="Mavromatis K."/>
            <person name="Markowitz V."/>
            <person name="Szeto E."/>
            <person name="Ivanova N."/>
            <person name="Mikhailova N."/>
            <person name="Ovchinnikova G."/>
            <person name="Pagani I."/>
            <person name="Pati A."/>
            <person name="Goodwin L."/>
            <person name="Peters L."/>
            <person name="Pitluck S."/>
            <person name="Woyke T."/>
            <person name="Kerfeld C."/>
        </authorList>
    </citation>
    <scope>NUCLEOTIDE SEQUENCE [LARGE SCALE GENOMIC DNA]</scope>
    <source>
        <strain evidence="3 4">PCC 6304</strain>
    </source>
</reference>
<keyword evidence="2" id="KW-0472">Membrane</keyword>
<keyword evidence="4" id="KW-1185">Reference proteome</keyword>
<accession>K9TQX7</accession>
<evidence type="ECO:0000256" key="2">
    <source>
        <dbReference type="SAM" id="Phobius"/>
    </source>
</evidence>
<protein>
    <submittedName>
        <fullName evidence="3">Uncharacterized protein</fullName>
    </submittedName>
</protein>
<keyword evidence="2" id="KW-1133">Transmembrane helix</keyword>
<dbReference type="HOGENOM" id="CLU_2357012_0_0_3"/>
<feature type="transmembrane region" description="Helical" evidence="2">
    <location>
        <begin position="75"/>
        <end position="95"/>
    </location>
</feature>
<gene>
    <name evidence="3" type="ORF">Oscil6304_5074</name>
</gene>
<name>K9TQX7_9CYAN</name>